<evidence type="ECO:0000313" key="2">
    <source>
        <dbReference type="Proteomes" id="UP000807469"/>
    </source>
</evidence>
<sequence length="271" mass="27907">MSSNNVINTTVTTAAPLSPLKQATDDVPDAQTPSTVCLPSTTAAGTITGPKVCLPQALDPITGISLGLIVPQGTDVADTKPGLLPPDFIMAAWTPLPYGFAGVGGDDDGTTTPSTGNVKAASNAEAPSSPLTAAWWIEGVLGKFIPVVQIFEKSPTASALIRVANPSDGGATITISPLSSESSLVGTAFMLFRGKNCAIQTLNSEVSGSFKLATMISSTPPQYSTEDSQTSSESGLLLPLDAQLKRGSVVLMPLLLNESDYKEVLEGWGLN</sequence>
<comment type="caution">
    <text evidence="1">The sequence shown here is derived from an EMBL/GenBank/DDBJ whole genome shotgun (WGS) entry which is preliminary data.</text>
</comment>
<dbReference type="EMBL" id="MU155134">
    <property type="protein sequence ID" value="KAF9485685.1"/>
    <property type="molecule type" value="Genomic_DNA"/>
</dbReference>
<accession>A0A9P5ZFG0</accession>
<organism evidence="1 2">
    <name type="scientific">Pholiota conissans</name>
    <dbReference type="NCBI Taxonomy" id="109636"/>
    <lineage>
        <taxon>Eukaryota</taxon>
        <taxon>Fungi</taxon>
        <taxon>Dikarya</taxon>
        <taxon>Basidiomycota</taxon>
        <taxon>Agaricomycotina</taxon>
        <taxon>Agaricomycetes</taxon>
        <taxon>Agaricomycetidae</taxon>
        <taxon>Agaricales</taxon>
        <taxon>Agaricineae</taxon>
        <taxon>Strophariaceae</taxon>
        <taxon>Pholiota</taxon>
    </lineage>
</organism>
<dbReference type="AlphaFoldDB" id="A0A9P5ZFG0"/>
<proteinExistence type="predicted"/>
<name>A0A9P5ZFG0_9AGAR</name>
<reference evidence="1" key="1">
    <citation type="submission" date="2020-11" db="EMBL/GenBank/DDBJ databases">
        <authorList>
            <consortium name="DOE Joint Genome Institute"/>
            <person name="Ahrendt S."/>
            <person name="Riley R."/>
            <person name="Andreopoulos W."/>
            <person name="Labutti K."/>
            <person name="Pangilinan J."/>
            <person name="Ruiz-Duenas F.J."/>
            <person name="Barrasa J.M."/>
            <person name="Sanchez-Garcia M."/>
            <person name="Camarero S."/>
            <person name="Miyauchi S."/>
            <person name="Serrano A."/>
            <person name="Linde D."/>
            <person name="Babiker R."/>
            <person name="Drula E."/>
            <person name="Ayuso-Fernandez I."/>
            <person name="Pacheco R."/>
            <person name="Padilla G."/>
            <person name="Ferreira P."/>
            <person name="Barriuso J."/>
            <person name="Kellner H."/>
            <person name="Castanera R."/>
            <person name="Alfaro M."/>
            <person name="Ramirez L."/>
            <person name="Pisabarro A.G."/>
            <person name="Kuo A."/>
            <person name="Tritt A."/>
            <person name="Lipzen A."/>
            <person name="He G."/>
            <person name="Yan M."/>
            <person name="Ng V."/>
            <person name="Cullen D."/>
            <person name="Martin F."/>
            <person name="Rosso M.-N."/>
            <person name="Henrissat B."/>
            <person name="Hibbett D."/>
            <person name="Martinez A.T."/>
            <person name="Grigoriev I.V."/>
        </authorList>
    </citation>
    <scope>NUCLEOTIDE SEQUENCE</scope>
    <source>
        <strain evidence="1">CIRM-BRFM 674</strain>
    </source>
</reference>
<protein>
    <submittedName>
        <fullName evidence="1">Uncharacterized protein</fullName>
    </submittedName>
</protein>
<keyword evidence="2" id="KW-1185">Reference proteome</keyword>
<evidence type="ECO:0000313" key="1">
    <source>
        <dbReference type="EMBL" id="KAF9485685.1"/>
    </source>
</evidence>
<gene>
    <name evidence="1" type="ORF">BDN70DRAFT_916800</name>
</gene>
<dbReference type="Proteomes" id="UP000807469">
    <property type="component" value="Unassembled WGS sequence"/>
</dbReference>